<name>A0A193G424_9BORD</name>
<evidence type="ECO:0000259" key="2">
    <source>
        <dbReference type="Pfam" id="PF20349"/>
    </source>
</evidence>
<dbReference type="OrthoDB" id="8537176at2"/>
<dbReference type="RefSeq" id="WP_066356195.1">
    <property type="nucleotide sequence ID" value="NZ_CBCSFJ010000004.1"/>
</dbReference>
<feature type="transmembrane region" description="Helical" evidence="1">
    <location>
        <begin position="139"/>
        <end position="157"/>
    </location>
</feature>
<dbReference type="AlphaFoldDB" id="A0A193G424"/>
<keyword evidence="5" id="KW-1185">Reference proteome</keyword>
<organism evidence="4 6">
    <name type="scientific">Bordetella bronchialis</name>
    <dbReference type="NCBI Taxonomy" id="463025"/>
    <lineage>
        <taxon>Bacteria</taxon>
        <taxon>Pseudomonadati</taxon>
        <taxon>Pseudomonadota</taxon>
        <taxon>Betaproteobacteria</taxon>
        <taxon>Burkholderiales</taxon>
        <taxon>Alcaligenaceae</taxon>
        <taxon>Bordetella</taxon>
    </lineage>
</organism>
<dbReference type="EMBL" id="CP016171">
    <property type="protein sequence ID" value="ANN73964.1"/>
    <property type="molecule type" value="Genomic_DNA"/>
</dbReference>
<reference evidence="5 6" key="1">
    <citation type="submission" date="2016-06" db="EMBL/GenBank/DDBJ databases">
        <title>Complete genome sequences of Bordetella bronchialis and Bordetella flabilis.</title>
        <authorList>
            <person name="LiPuma J.J."/>
            <person name="Spilker T."/>
        </authorList>
    </citation>
    <scope>NUCLEOTIDE SEQUENCE [LARGE SCALE GENOMIC DNA]</scope>
    <source>
        <strain evidence="4 6">AU17976</strain>
        <strain evidence="3 5">AU3182</strain>
    </source>
</reference>
<feature type="transmembrane region" description="Helical" evidence="1">
    <location>
        <begin position="99"/>
        <end position="118"/>
    </location>
</feature>
<proteinExistence type="predicted"/>
<keyword evidence="1" id="KW-0812">Transmembrane</keyword>
<keyword evidence="1" id="KW-0472">Membrane</keyword>
<evidence type="ECO:0000313" key="4">
    <source>
        <dbReference type="EMBL" id="ANN73964.1"/>
    </source>
</evidence>
<accession>A0A193G424</accession>
<feature type="transmembrane region" description="Helical" evidence="1">
    <location>
        <begin position="24"/>
        <end position="47"/>
    </location>
</feature>
<evidence type="ECO:0000256" key="1">
    <source>
        <dbReference type="SAM" id="Phobius"/>
    </source>
</evidence>
<dbReference type="InterPro" id="IPR046586">
    <property type="entry name" value="DUF6644"/>
</dbReference>
<dbReference type="STRING" id="463025.BAU08_23765"/>
<sequence length="159" mass="17191">MNLDAYAQWIAGLPPAVFLRDSSIGYLLVNAAHIAALGTLLGSIMALDLRLLRRAGTLPLREFGPYLSRLAAVALAIAIVTGLMLFSVKPDEYLRNPAFLAKLAVVALGIANAVWLHAGKNWRRALQEPQIPPALRMHAAASLLFWLGAIVAGRWIGFL</sequence>
<dbReference type="Pfam" id="PF20349">
    <property type="entry name" value="DUF6644"/>
    <property type="match status" value="1"/>
</dbReference>
<dbReference type="Proteomes" id="UP000091897">
    <property type="component" value="Chromosome"/>
</dbReference>
<evidence type="ECO:0000313" key="6">
    <source>
        <dbReference type="Proteomes" id="UP000092213"/>
    </source>
</evidence>
<dbReference type="KEGG" id="bbro:BAU06_23215"/>
<evidence type="ECO:0000313" key="3">
    <source>
        <dbReference type="EMBL" id="ANN68821.1"/>
    </source>
</evidence>
<feature type="domain" description="DUF6644" evidence="2">
    <location>
        <begin position="30"/>
        <end position="158"/>
    </location>
</feature>
<protein>
    <submittedName>
        <fullName evidence="4">DUF2214 domain-containing protein</fullName>
    </submittedName>
</protein>
<dbReference type="EMBL" id="CP016170">
    <property type="protein sequence ID" value="ANN68821.1"/>
    <property type="molecule type" value="Genomic_DNA"/>
</dbReference>
<feature type="transmembrane region" description="Helical" evidence="1">
    <location>
        <begin position="67"/>
        <end position="87"/>
    </location>
</feature>
<dbReference type="Proteomes" id="UP000092213">
    <property type="component" value="Chromosome"/>
</dbReference>
<evidence type="ECO:0000313" key="5">
    <source>
        <dbReference type="Proteomes" id="UP000091897"/>
    </source>
</evidence>
<gene>
    <name evidence="3" type="ORF">BAU06_23215</name>
    <name evidence="4" type="ORF">BAU08_23765</name>
</gene>
<keyword evidence="1" id="KW-1133">Transmembrane helix</keyword>